<accession>A0ABV9JPP5</accession>
<protein>
    <recommendedName>
        <fullName evidence="3">Restriction endonuclease</fullName>
    </recommendedName>
</protein>
<proteinExistence type="predicted"/>
<sequence>MKSSKNNRLKVIEQAIRDAHKYSLQNCGLPLNKMPEYFLGVTIGQAMVEAFDNFKVRFEMSVQDLLNHLDVPASGEPQDRENGRFDLVLLTKSKEIPAHVIEIKRGVKAGSMAADIRRLANICRAAQSGSRLETNYFVTVTARSEKVVSERPEQLMSASEEALQNIRLHEPKIISLEHPDGKSVTAAIYEVTYNYS</sequence>
<comment type="caution">
    <text evidence="1">The sequence shown here is derived from an EMBL/GenBank/DDBJ whole genome shotgun (WGS) entry which is preliminary data.</text>
</comment>
<organism evidence="1 2">
    <name type="scientific">Rheinheimera marina</name>
    <dbReference type="NCBI Taxonomy" id="1774958"/>
    <lineage>
        <taxon>Bacteria</taxon>
        <taxon>Pseudomonadati</taxon>
        <taxon>Pseudomonadota</taxon>
        <taxon>Gammaproteobacteria</taxon>
        <taxon>Chromatiales</taxon>
        <taxon>Chromatiaceae</taxon>
        <taxon>Rheinheimera</taxon>
    </lineage>
</organism>
<dbReference type="EMBL" id="JBHSGB010000012">
    <property type="protein sequence ID" value="MFC4656221.1"/>
    <property type="molecule type" value="Genomic_DNA"/>
</dbReference>
<gene>
    <name evidence="1" type="ORF">ACFO3I_14490</name>
</gene>
<dbReference type="RefSeq" id="WP_377335088.1">
    <property type="nucleotide sequence ID" value="NZ_JBHSGB010000012.1"/>
</dbReference>
<reference evidence="2" key="1">
    <citation type="journal article" date="2019" name="Int. J. Syst. Evol. Microbiol.">
        <title>The Global Catalogue of Microorganisms (GCM) 10K type strain sequencing project: providing services to taxonomists for standard genome sequencing and annotation.</title>
        <authorList>
            <consortium name="The Broad Institute Genomics Platform"/>
            <consortium name="The Broad Institute Genome Sequencing Center for Infectious Disease"/>
            <person name="Wu L."/>
            <person name="Ma J."/>
        </authorList>
    </citation>
    <scope>NUCLEOTIDE SEQUENCE [LARGE SCALE GENOMIC DNA]</scope>
    <source>
        <strain evidence="2">DT28</strain>
    </source>
</reference>
<keyword evidence="2" id="KW-1185">Reference proteome</keyword>
<evidence type="ECO:0000313" key="2">
    <source>
        <dbReference type="Proteomes" id="UP001595962"/>
    </source>
</evidence>
<name>A0ABV9JPP5_9GAMM</name>
<evidence type="ECO:0008006" key="3">
    <source>
        <dbReference type="Google" id="ProtNLM"/>
    </source>
</evidence>
<evidence type="ECO:0000313" key="1">
    <source>
        <dbReference type="EMBL" id="MFC4656221.1"/>
    </source>
</evidence>
<dbReference type="Proteomes" id="UP001595962">
    <property type="component" value="Unassembled WGS sequence"/>
</dbReference>